<evidence type="ECO:0000256" key="4">
    <source>
        <dbReference type="ARBA" id="ARBA00023069"/>
    </source>
</evidence>
<dbReference type="GO" id="GO:0042073">
    <property type="term" value="P:intraciliary transport"/>
    <property type="evidence" value="ECO:0007669"/>
    <property type="project" value="TreeGrafter"/>
</dbReference>
<name>A0A671Z4Q0_SPAAU</name>
<dbReference type="GO" id="GO:0005929">
    <property type="term" value="C:cilium"/>
    <property type="evidence" value="ECO:0007669"/>
    <property type="project" value="UniProtKB-SubCell"/>
</dbReference>
<evidence type="ECO:0000313" key="8">
    <source>
        <dbReference type="Proteomes" id="UP000472265"/>
    </source>
</evidence>
<reference evidence="7" key="1">
    <citation type="submission" date="2021-04" db="EMBL/GenBank/DDBJ databases">
        <authorList>
            <consortium name="Wellcome Sanger Institute Data Sharing"/>
        </authorList>
    </citation>
    <scope>NUCLEOTIDE SEQUENCE [LARGE SCALE GENOMIC DNA]</scope>
</reference>
<protein>
    <recommendedName>
        <fullName evidence="3">Intraflagellar transport protein 57 homolog</fullName>
    </recommendedName>
</protein>
<dbReference type="PANTHER" id="PTHR16011">
    <property type="entry name" value="IFT57/HIPPI"/>
    <property type="match status" value="1"/>
</dbReference>
<keyword evidence="6" id="KW-0175">Coiled coil</keyword>
<proteinExistence type="inferred from homology"/>
<keyword evidence="4" id="KW-0969">Cilium</keyword>
<comment type="subcellular location">
    <subcellularLocation>
        <location evidence="1">Cell projection</location>
        <location evidence="1">Cilium</location>
    </subcellularLocation>
</comment>
<comment type="similarity">
    <text evidence="2">Belongs to the IFT57 family.</text>
</comment>
<dbReference type="AlphaFoldDB" id="A0A671Z4Q0"/>
<evidence type="ECO:0000256" key="2">
    <source>
        <dbReference type="ARBA" id="ARBA00009415"/>
    </source>
</evidence>
<evidence type="ECO:0000313" key="7">
    <source>
        <dbReference type="Ensembl" id="ENSSAUP00010069909.1"/>
    </source>
</evidence>
<organism evidence="7 8">
    <name type="scientific">Sparus aurata</name>
    <name type="common">Gilthead sea bream</name>
    <dbReference type="NCBI Taxonomy" id="8175"/>
    <lineage>
        <taxon>Eukaryota</taxon>
        <taxon>Metazoa</taxon>
        <taxon>Chordata</taxon>
        <taxon>Craniata</taxon>
        <taxon>Vertebrata</taxon>
        <taxon>Euteleostomi</taxon>
        <taxon>Actinopterygii</taxon>
        <taxon>Neopterygii</taxon>
        <taxon>Teleostei</taxon>
        <taxon>Neoteleostei</taxon>
        <taxon>Acanthomorphata</taxon>
        <taxon>Eupercaria</taxon>
        <taxon>Spariformes</taxon>
        <taxon>Sparidae</taxon>
        <taxon>Sparus</taxon>
    </lineage>
</organism>
<evidence type="ECO:0000256" key="5">
    <source>
        <dbReference type="ARBA" id="ARBA00023273"/>
    </source>
</evidence>
<dbReference type="GeneTree" id="ENSGT00390000006307"/>
<dbReference type="PANTHER" id="PTHR16011:SF0">
    <property type="entry name" value="INTRAFLAGELLAR TRANSPORT PROTEIN 57 HOMOLOG"/>
    <property type="match status" value="1"/>
</dbReference>
<keyword evidence="5" id="KW-0966">Cell projection</keyword>
<evidence type="ECO:0000256" key="1">
    <source>
        <dbReference type="ARBA" id="ARBA00004138"/>
    </source>
</evidence>
<evidence type="ECO:0000256" key="3">
    <source>
        <dbReference type="ARBA" id="ARBA00020568"/>
    </source>
</evidence>
<reference evidence="7" key="2">
    <citation type="submission" date="2025-08" db="UniProtKB">
        <authorList>
            <consortium name="Ensembl"/>
        </authorList>
    </citation>
    <scope>IDENTIFICATION</scope>
</reference>
<dbReference type="GO" id="GO:0030992">
    <property type="term" value="C:intraciliary transport particle B"/>
    <property type="evidence" value="ECO:0007669"/>
    <property type="project" value="TreeGrafter"/>
</dbReference>
<dbReference type="Ensembl" id="ENSSAUT00010073175.1">
    <property type="protein sequence ID" value="ENSSAUP00010069909.1"/>
    <property type="gene ID" value="ENSSAUG00010027661.1"/>
</dbReference>
<dbReference type="InterPro" id="IPR019530">
    <property type="entry name" value="Intra-flagellar_transport_57"/>
</dbReference>
<dbReference type="Proteomes" id="UP000472265">
    <property type="component" value="Chromosome 21"/>
</dbReference>
<dbReference type="InParanoid" id="A0A671Z4Q0"/>
<evidence type="ECO:0000256" key="6">
    <source>
        <dbReference type="SAM" id="Coils"/>
    </source>
</evidence>
<dbReference type="GO" id="GO:0005794">
    <property type="term" value="C:Golgi apparatus"/>
    <property type="evidence" value="ECO:0007669"/>
    <property type="project" value="TreeGrafter"/>
</dbReference>
<feature type="coiled-coil region" evidence="6">
    <location>
        <begin position="55"/>
        <end position="107"/>
    </location>
</feature>
<accession>A0A671Z4Q0</accession>
<dbReference type="Pfam" id="PF10498">
    <property type="entry name" value="IFT57"/>
    <property type="match status" value="1"/>
</dbReference>
<dbReference type="GO" id="GO:1905515">
    <property type="term" value="P:non-motile cilium assembly"/>
    <property type="evidence" value="ECO:0007669"/>
    <property type="project" value="TreeGrafter"/>
</dbReference>
<dbReference type="Gene3D" id="1.20.1480.30">
    <property type="entry name" value="Designed four-helix bundle protein"/>
    <property type="match status" value="1"/>
</dbReference>
<keyword evidence="8" id="KW-1185">Reference proteome</keyword>
<dbReference type="GO" id="GO:0005815">
    <property type="term" value="C:microtubule organizing center"/>
    <property type="evidence" value="ECO:0007669"/>
    <property type="project" value="TreeGrafter"/>
</dbReference>
<reference evidence="7" key="3">
    <citation type="submission" date="2025-09" db="UniProtKB">
        <authorList>
            <consortium name="Ensembl"/>
        </authorList>
    </citation>
    <scope>IDENTIFICATION</scope>
</reference>
<sequence length="157" mass="18003">MRGMTIFLSQEYDEPNATVSSILAELRSFVRDILPDWRIHVDQMHQHQDTFKSSLEEAKSYLDKLQEDISKTLEKVSSREKYIDSQLERLIQEYRSAQASAKEHYQQASGGVTERTRVLAEVSEHIVCFMSLCSCVRVEKDPTLTFISGDPTTNGQL</sequence>